<dbReference type="NCBIfam" id="NF033537">
    <property type="entry name" value="lasso_biosyn_B2"/>
    <property type="match status" value="1"/>
</dbReference>
<protein>
    <submittedName>
        <fullName evidence="2">Lasso peptide biosynthesis B2 protein</fullName>
    </submittedName>
</protein>
<reference evidence="2 3" key="1">
    <citation type="submission" date="2018-11" db="EMBL/GenBank/DDBJ databases">
        <title>Novel bacteria species description.</title>
        <authorList>
            <person name="Han J.-H."/>
        </authorList>
    </citation>
    <scope>NUCLEOTIDE SEQUENCE [LARGE SCALE GENOMIC DNA]</scope>
    <source>
        <strain evidence="2 3">KCTC23259</strain>
    </source>
</reference>
<dbReference type="EMBL" id="RJUF01000017">
    <property type="protein sequence ID" value="MCP9762946.1"/>
    <property type="molecule type" value="Genomic_DNA"/>
</dbReference>
<gene>
    <name evidence="2" type="ORF">EGI31_08255</name>
</gene>
<dbReference type="Proteomes" id="UP001204144">
    <property type="component" value="Unassembled WGS sequence"/>
</dbReference>
<organism evidence="2 3">
    <name type="scientific">Lacihabitans soyangensis</name>
    <dbReference type="NCBI Taxonomy" id="869394"/>
    <lineage>
        <taxon>Bacteria</taxon>
        <taxon>Pseudomonadati</taxon>
        <taxon>Bacteroidota</taxon>
        <taxon>Cytophagia</taxon>
        <taxon>Cytophagales</taxon>
        <taxon>Leadbetterellaceae</taxon>
        <taxon>Lacihabitans</taxon>
    </lineage>
</organism>
<evidence type="ECO:0000313" key="3">
    <source>
        <dbReference type="Proteomes" id="UP001204144"/>
    </source>
</evidence>
<feature type="domain" description="Microcin J25-processing protein McjB C-terminal" evidence="1">
    <location>
        <begin position="67"/>
        <end position="134"/>
    </location>
</feature>
<keyword evidence="3" id="KW-1185">Reference proteome</keyword>
<sequence>MKNYWKLLRLFCELSTTLKLAHCVSWILLFFNWFFLRTNPFETFVRIYKRMSDFVPTYYLRKIDDEMIMYIVTRTAKFTPFQSTCLIKTLTAKMLFQNRNDIQLKIGVSKINGFEAHAWLEKKGETIMEQNTRNSWIPLWTY</sequence>
<name>A0AAE3H2Z1_9BACT</name>
<proteinExistence type="predicted"/>
<dbReference type="AlphaFoldDB" id="A0AAE3H2Z1"/>
<dbReference type="Pfam" id="PF13471">
    <property type="entry name" value="Transglut_core3"/>
    <property type="match status" value="1"/>
</dbReference>
<dbReference type="InterPro" id="IPR053521">
    <property type="entry name" value="McjB-like"/>
</dbReference>
<dbReference type="RefSeq" id="WP_255036725.1">
    <property type="nucleotide sequence ID" value="NZ_RJUF01000017.1"/>
</dbReference>
<accession>A0AAE3H2Z1</accession>
<dbReference type="InterPro" id="IPR032708">
    <property type="entry name" value="McjB_C"/>
</dbReference>
<comment type="caution">
    <text evidence="2">The sequence shown here is derived from an EMBL/GenBank/DDBJ whole genome shotgun (WGS) entry which is preliminary data.</text>
</comment>
<evidence type="ECO:0000313" key="2">
    <source>
        <dbReference type="EMBL" id="MCP9762946.1"/>
    </source>
</evidence>
<evidence type="ECO:0000259" key="1">
    <source>
        <dbReference type="Pfam" id="PF13471"/>
    </source>
</evidence>